<evidence type="ECO:0000313" key="2">
    <source>
        <dbReference type="EMBL" id="ALR21788.1"/>
    </source>
</evidence>
<evidence type="ECO:0000313" key="3">
    <source>
        <dbReference type="Proteomes" id="UP000056968"/>
    </source>
</evidence>
<dbReference type="Proteomes" id="UP000056968">
    <property type="component" value="Chromosome"/>
</dbReference>
<dbReference type="EMBL" id="CP013264">
    <property type="protein sequence ID" value="ALR21788.1"/>
    <property type="molecule type" value="Genomic_DNA"/>
</dbReference>
<dbReference type="STRING" id="1332080.ATN00_17270"/>
<protein>
    <recommendedName>
        <fullName evidence="4">Terminase</fullName>
    </recommendedName>
</protein>
<reference evidence="2 3" key="1">
    <citation type="submission" date="2015-11" db="EMBL/GenBank/DDBJ databases">
        <title>A Two-component Flavoprotein Monooxygenase System MeaXY Responsible for para-Hydroxylation of 2-Methyl-6-ethylaniline and 2,6-Diethylaniline in Sphingobium baderi DE-13.</title>
        <authorList>
            <person name="Cheng M."/>
            <person name="Meng Q."/>
            <person name="Yang Y."/>
            <person name="Chu C."/>
            <person name="Yan X."/>
            <person name="He J."/>
            <person name="Li S."/>
        </authorList>
    </citation>
    <scope>NUCLEOTIDE SEQUENCE [LARGE SCALE GENOMIC DNA]</scope>
    <source>
        <strain evidence="2 3">DE-13</strain>
    </source>
</reference>
<name>A0A0S3F296_9SPHN</name>
<feature type="region of interest" description="Disordered" evidence="1">
    <location>
        <begin position="26"/>
        <end position="46"/>
    </location>
</feature>
<evidence type="ECO:0008006" key="4">
    <source>
        <dbReference type="Google" id="ProtNLM"/>
    </source>
</evidence>
<accession>A0A0S3F296</accession>
<organism evidence="2 3">
    <name type="scientific">Sphingobium baderi</name>
    <dbReference type="NCBI Taxonomy" id="1332080"/>
    <lineage>
        <taxon>Bacteria</taxon>
        <taxon>Pseudomonadati</taxon>
        <taxon>Pseudomonadota</taxon>
        <taxon>Alphaproteobacteria</taxon>
        <taxon>Sphingomonadales</taxon>
        <taxon>Sphingomonadaceae</taxon>
        <taxon>Sphingobium</taxon>
    </lineage>
</organism>
<keyword evidence="3" id="KW-1185">Reference proteome</keyword>
<sequence>MTGEREKARPPLGGRAGDKAEALVAQRGQRGAAGSGPQLKAVRKDGWTPARRKRFMETLAATCNVSEAARAAEKNLSSAYYQRRRDPAFAREWNQAMNVGYAELETLLLRQSLFGVEDEELTLDGEGALKSRKLKRGHPHVVAIRLLLAHQGTVEKLRAAEMRDGPEAEDAIAKMRALLDDVRRRREAAGD</sequence>
<dbReference type="RefSeq" id="WP_062066915.1">
    <property type="nucleotide sequence ID" value="NZ_CP013264.1"/>
</dbReference>
<dbReference type="OrthoDB" id="8480631at2"/>
<proteinExistence type="predicted"/>
<gene>
    <name evidence="2" type="ORF">ATN00_17270</name>
</gene>
<evidence type="ECO:0000256" key="1">
    <source>
        <dbReference type="SAM" id="MobiDB-lite"/>
    </source>
</evidence>
<dbReference type="KEGG" id="sbd:ATN00_17270"/>
<dbReference type="AlphaFoldDB" id="A0A0S3F296"/>